<dbReference type="InterPro" id="IPR023985">
    <property type="entry name" value="SDR_subfam_1"/>
</dbReference>
<dbReference type="AlphaFoldDB" id="Q0RMT1"/>
<dbReference type="OrthoDB" id="5173603at2"/>
<dbReference type="PRINTS" id="PR00081">
    <property type="entry name" value="GDHRDH"/>
</dbReference>
<dbReference type="PANTHER" id="PTHR24321">
    <property type="entry name" value="DEHYDROGENASES, SHORT CHAIN"/>
    <property type="match status" value="1"/>
</dbReference>
<dbReference type="PANTHER" id="PTHR24321:SF8">
    <property type="entry name" value="ESTRADIOL 17-BETA-DEHYDROGENASE 8-RELATED"/>
    <property type="match status" value="1"/>
</dbReference>
<dbReference type="Gene3D" id="3.40.50.720">
    <property type="entry name" value="NAD(P)-binding Rossmann-like Domain"/>
    <property type="match status" value="1"/>
</dbReference>
<keyword evidence="6" id="KW-1185">Reference proteome</keyword>
<dbReference type="STRING" id="326424.FRAAL2519"/>
<reference evidence="5 6" key="1">
    <citation type="journal article" date="2007" name="Genome Res.">
        <title>Genome characteristics of facultatively symbiotic Frankia sp. strains reflect host range and host plant biogeography.</title>
        <authorList>
            <person name="Normand P."/>
            <person name="Lapierre P."/>
            <person name="Tisa L.S."/>
            <person name="Gogarten J.P."/>
            <person name="Alloisio N."/>
            <person name="Bagnarol E."/>
            <person name="Bassi C.A."/>
            <person name="Berry A.M."/>
            <person name="Bickhart D.M."/>
            <person name="Choisne N."/>
            <person name="Couloux A."/>
            <person name="Cournoyer B."/>
            <person name="Cruveiller S."/>
            <person name="Daubin V."/>
            <person name="Demange N."/>
            <person name="Francino M.P."/>
            <person name="Goltsman E."/>
            <person name="Huang Y."/>
            <person name="Kopp O.R."/>
            <person name="Labarre L."/>
            <person name="Lapidus A."/>
            <person name="Lavire C."/>
            <person name="Marechal J."/>
            <person name="Martinez M."/>
            <person name="Mastronunzio J.E."/>
            <person name="Mullin B.C."/>
            <person name="Niemann J."/>
            <person name="Pujic P."/>
            <person name="Rawnsley T."/>
            <person name="Rouy Z."/>
            <person name="Schenowitz C."/>
            <person name="Sellstedt A."/>
            <person name="Tavares F."/>
            <person name="Tomkins J.P."/>
            <person name="Vallenet D."/>
            <person name="Valverde C."/>
            <person name="Wall L.G."/>
            <person name="Wang Y."/>
            <person name="Medigue C."/>
            <person name="Benson D.R."/>
        </authorList>
    </citation>
    <scope>NUCLEOTIDE SEQUENCE [LARGE SCALE GENOMIC DNA]</scope>
    <source>
        <strain evidence="6">DSM 45986 / CECT 9034 / ACN14a</strain>
    </source>
</reference>
<proteinExistence type="inferred from homology"/>
<dbReference type="CDD" id="cd05233">
    <property type="entry name" value="SDR_c"/>
    <property type="match status" value="1"/>
</dbReference>
<dbReference type="HOGENOM" id="CLU_010194_1_0_11"/>
<evidence type="ECO:0000256" key="3">
    <source>
        <dbReference type="ARBA" id="ARBA00023027"/>
    </source>
</evidence>
<dbReference type="eggNOG" id="COG1028">
    <property type="taxonomic scope" value="Bacteria"/>
</dbReference>
<evidence type="ECO:0000256" key="2">
    <source>
        <dbReference type="ARBA" id="ARBA00023002"/>
    </source>
</evidence>
<dbReference type="NCBIfam" id="TIGR03971">
    <property type="entry name" value="SDR_subfam_1"/>
    <property type="match status" value="1"/>
</dbReference>
<dbReference type="Proteomes" id="UP000000657">
    <property type="component" value="Chromosome"/>
</dbReference>
<dbReference type="InterPro" id="IPR036291">
    <property type="entry name" value="NAD(P)-bd_dom_sf"/>
</dbReference>
<dbReference type="SUPFAM" id="SSF51735">
    <property type="entry name" value="NAD(P)-binding Rossmann-fold domains"/>
    <property type="match status" value="1"/>
</dbReference>
<evidence type="ECO:0000313" key="6">
    <source>
        <dbReference type="Proteomes" id="UP000000657"/>
    </source>
</evidence>
<evidence type="ECO:0000256" key="1">
    <source>
        <dbReference type="ARBA" id="ARBA00006484"/>
    </source>
</evidence>
<dbReference type="RefSeq" id="WP_011603675.1">
    <property type="nucleotide sequence ID" value="NC_008278.1"/>
</dbReference>
<sequence length="275" mass="29597">MGRMDGKVAFVTGAARGQGRAHALRLAEEGADIIAVDLCGRIGSVPYDMATADDLAETIKEIEALDRRVVGRQADVRKSGELDAVVEQAISELGPIDVVCANAGIFSMAPFSEITDEMWDDMLAVNLTGVFRTVRAVLPSMIESGRGGSIVLISSAAGLVGFANFAHYTAAKHGVIGLMRTLVNEISSHGIRVNTVHPNSVDTKMIMNDATYRLFDPANPTRERFGEIFQTLNPMRIPWVEPVDVSNAVLYLASDESRYVTGAMIPVDGGFLQKV</sequence>
<dbReference type="KEGG" id="fal:FRAAL2519"/>
<accession>Q0RMT1</accession>
<dbReference type="InterPro" id="IPR002347">
    <property type="entry name" value="SDR_fam"/>
</dbReference>
<dbReference type="NCBIfam" id="NF009467">
    <property type="entry name" value="PRK12826.1-3"/>
    <property type="match status" value="1"/>
</dbReference>
<gene>
    <name evidence="5" type="ordered locus">FRAAL2519</name>
</gene>
<name>Q0RMT1_FRAAA</name>
<protein>
    <submittedName>
        <fullName evidence="5">Short-chain dehydrogenase</fullName>
        <ecNumber evidence="5">1.1.1.-</ecNumber>
    </submittedName>
</protein>
<organism evidence="5 6">
    <name type="scientific">Frankia alni (strain DSM 45986 / CECT 9034 / ACN14a)</name>
    <dbReference type="NCBI Taxonomy" id="326424"/>
    <lineage>
        <taxon>Bacteria</taxon>
        <taxon>Bacillati</taxon>
        <taxon>Actinomycetota</taxon>
        <taxon>Actinomycetes</taxon>
        <taxon>Frankiales</taxon>
        <taxon>Frankiaceae</taxon>
        <taxon>Frankia</taxon>
    </lineage>
</organism>
<dbReference type="GO" id="GO:0016491">
    <property type="term" value="F:oxidoreductase activity"/>
    <property type="evidence" value="ECO:0007669"/>
    <property type="project" value="UniProtKB-KW"/>
</dbReference>
<evidence type="ECO:0000256" key="4">
    <source>
        <dbReference type="RuleBase" id="RU000363"/>
    </source>
</evidence>
<keyword evidence="3" id="KW-0520">NAD</keyword>
<dbReference type="FunFam" id="3.40.50.720:FF:000084">
    <property type="entry name" value="Short-chain dehydrogenase reductase"/>
    <property type="match status" value="1"/>
</dbReference>
<dbReference type="Pfam" id="PF00106">
    <property type="entry name" value="adh_short"/>
    <property type="match status" value="1"/>
</dbReference>
<comment type="similarity">
    <text evidence="1 4">Belongs to the short-chain dehydrogenases/reductases (SDR) family.</text>
</comment>
<dbReference type="EMBL" id="CT573213">
    <property type="protein sequence ID" value="CAJ61166.1"/>
    <property type="molecule type" value="Genomic_DNA"/>
</dbReference>
<dbReference type="EC" id="1.1.1.-" evidence="5"/>
<keyword evidence="2 5" id="KW-0560">Oxidoreductase</keyword>
<evidence type="ECO:0000313" key="5">
    <source>
        <dbReference type="EMBL" id="CAJ61166.1"/>
    </source>
</evidence>
<dbReference type="PRINTS" id="PR00080">
    <property type="entry name" value="SDRFAMILY"/>
</dbReference>